<organism evidence="2 3">
    <name type="scientific">Corynebacterium stercoris</name>
    <dbReference type="NCBI Taxonomy" id="2943490"/>
    <lineage>
        <taxon>Bacteria</taxon>
        <taxon>Bacillati</taxon>
        <taxon>Actinomycetota</taxon>
        <taxon>Actinomycetes</taxon>
        <taxon>Mycobacteriales</taxon>
        <taxon>Corynebacteriaceae</taxon>
        <taxon>Corynebacterium</taxon>
    </lineage>
</organism>
<feature type="transmembrane region" description="Helical" evidence="1">
    <location>
        <begin position="56"/>
        <end position="77"/>
    </location>
</feature>
<keyword evidence="1" id="KW-0472">Membrane</keyword>
<dbReference type="Proteomes" id="UP001204000">
    <property type="component" value="Unassembled WGS sequence"/>
</dbReference>
<keyword evidence="1" id="KW-1133">Transmembrane helix</keyword>
<sequence length="87" mass="8930">MWFYGWAGSAAKQGAPFSELASAAVTSTFSFLPRTIAAVAIAAAGFFAATLPPIQWAVPLTLIIVPALCIYLIRMVLAGAVGDSLGA</sequence>
<name>A0ABT1G6Y2_9CORY</name>
<proteinExistence type="predicted"/>
<protein>
    <submittedName>
        <fullName evidence="2">Uncharacterized protein</fullName>
    </submittedName>
</protein>
<comment type="caution">
    <text evidence="2">The sequence shown here is derived from an EMBL/GenBank/DDBJ whole genome shotgun (WGS) entry which is preliminary data.</text>
</comment>
<dbReference type="EMBL" id="JAMFTQ010000016">
    <property type="protein sequence ID" value="MCP1388442.1"/>
    <property type="molecule type" value="Genomic_DNA"/>
</dbReference>
<evidence type="ECO:0000313" key="2">
    <source>
        <dbReference type="EMBL" id="MCP1388442.1"/>
    </source>
</evidence>
<feature type="transmembrane region" description="Helical" evidence="1">
    <location>
        <begin position="31"/>
        <end position="49"/>
    </location>
</feature>
<keyword evidence="3" id="KW-1185">Reference proteome</keyword>
<evidence type="ECO:0000256" key="1">
    <source>
        <dbReference type="SAM" id="Phobius"/>
    </source>
</evidence>
<keyword evidence="1" id="KW-0812">Transmembrane</keyword>
<gene>
    <name evidence="2" type="ORF">M5J20_09650</name>
</gene>
<accession>A0ABT1G6Y2</accession>
<reference evidence="2" key="1">
    <citation type="submission" date="2022-05" db="EMBL/GenBank/DDBJ databases">
        <title>Corynebacterium sp. TA-R-1 sp. nov., isolated from human feces.</title>
        <authorList>
            <person name="Shamsuzzaman M."/>
            <person name="Dahal R.H."/>
        </authorList>
    </citation>
    <scope>NUCLEOTIDE SEQUENCE</scope>
    <source>
        <strain evidence="2">TA-R-1</strain>
    </source>
</reference>
<dbReference type="RefSeq" id="WP_253579057.1">
    <property type="nucleotide sequence ID" value="NZ_JAMFTQ010000016.1"/>
</dbReference>
<evidence type="ECO:0000313" key="3">
    <source>
        <dbReference type="Proteomes" id="UP001204000"/>
    </source>
</evidence>